<dbReference type="Proteomes" id="UP001430804">
    <property type="component" value="Unassembled WGS sequence"/>
</dbReference>
<sequence length="149" mass="16566">MSRTVRAGELVDTARFEALSREGCIDEWRRTIGGHSLKYVSVQFMRSALAYEAQIKAHGGHSRAVRKVLKAALKTDQKASDAGGRSKSSLQTALRPGTHLVREWNGRTYQVEVLEDGFQMDGKQYRSLSAIAKKITDAHWSGPRFFGLG</sequence>
<comment type="caution">
    <text evidence="1">The sequence shown here is derived from an EMBL/GenBank/DDBJ whole genome shotgun (WGS) entry which is preliminary data.</text>
</comment>
<dbReference type="InterPro" id="IPR021322">
    <property type="entry name" value="DUF2924"/>
</dbReference>
<dbReference type="EMBL" id="JAHWQX010000002">
    <property type="protein sequence ID" value="MBW3097175.1"/>
    <property type="molecule type" value="Genomic_DNA"/>
</dbReference>
<evidence type="ECO:0000313" key="1">
    <source>
        <dbReference type="EMBL" id="MBW3097175.1"/>
    </source>
</evidence>
<name>A0ABS6WN09_9HYPH</name>
<dbReference type="RefSeq" id="WP_219201106.1">
    <property type="nucleotide sequence ID" value="NZ_JAHWQX010000002.1"/>
</dbReference>
<protein>
    <submittedName>
        <fullName evidence="1">DUF2924 domain-containing protein</fullName>
    </submittedName>
</protein>
<gene>
    <name evidence="1" type="ORF">KY465_07775</name>
</gene>
<reference evidence="1" key="1">
    <citation type="submission" date="2021-07" db="EMBL/GenBank/DDBJ databases">
        <title>Pseudohoeflea marina sp. nov. a polyhydroxyalcanoate-producing bacterium.</title>
        <authorList>
            <person name="Zheng W."/>
            <person name="Yu S."/>
            <person name="Huang Y."/>
        </authorList>
    </citation>
    <scope>NUCLEOTIDE SEQUENCE</scope>
    <source>
        <strain evidence="1">DP4N28-3</strain>
    </source>
</reference>
<organism evidence="1 2">
    <name type="scientific">Pseudohoeflea coraliihabitans</name>
    <dbReference type="NCBI Taxonomy" id="2860393"/>
    <lineage>
        <taxon>Bacteria</taxon>
        <taxon>Pseudomonadati</taxon>
        <taxon>Pseudomonadota</taxon>
        <taxon>Alphaproteobacteria</taxon>
        <taxon>Hyphomicrobiales</taxon>
        <taxon>Rhizobiaceae</taxon>
        <taxon>Pseudohoeflea</taxon>
    </lineage>
</organism>
<dbReference type="Pfam" id="PF11149">
    <property type="entry name" value="DUF2924"/>
    <property type="match status" value="1"/>
</dbReference>
<keyword evidence="2" id="KW-1185">Reference proteome</keyword>
<evidence type="ECO:0000313" key="2">
    <source>
        <dbReference type="Proteomes" id="UP001430804"/>
    </source>
</evidence>
<proteinExistence type="predicted"/>
<accession>A0ABS6WN09</accession>